<evidence type="ECO:0000259" key="2">
    <source>
        <dbReference type="Pfam" id="PF08544"/>
    </source>
</evidence>
<dbReference type="PANTHER" id="PTHR20861">
    <property type="entry name" value="HOMOSERINE/4-DIPHOSPHOCYTIDYL-2-C-METHYL-D-ERYTHRITOL KINASE"/>
    <property type="match status" value="1"/>
</dbReference>
<comment type="caution">
    <text evidence="3">The sequence shown here is derived from an EMBL/GenBank/DDBJ whole genome shotgun (WGS) entry which is preliminary data.</text>
</comment>
<name>X0TNX7_9ZZZZ</name>
<evidence type="ECO:0000313" key="3">
    <source>
        <dbReference type="EMBL" id="GAF77820.1"/>
    </source>
</evidence>
<feature type="domain" description="GHMP kinase C-terminal" evidence="2">
    <location>
        <begin position="47"/>
        <end position="129"/>
    </location>
</feature>
<dbReference type="AlphaFoldDB" id="X0TNX7"/>
<evidence type="ECO:0000256" key="1">
    <source>
        <dbReference type="ARBA" id="ARBA00022679"/>
    </source>
</evidence>
<feature type="non-terminal residue" evidence="3">
    <location>
        <position position="1"/>
    </location>
</feature>
<dbReference type="PANTHER" id="PTHR20861:SF6">
    <property type="entry name" value="BETA-RIBOFURANOSYLPHENOL 5'-PHOSPHATE SYNTHASE"/>
    <property type="match status" value="1"/>
</dbReference>
<proteinExistence type="predicted"/>
<dbReference type="InterPro" id="IPR013750">
    <property type="entry name" value="GHMP_kinase_C_dom"/>
</dbReference>
<keyword evidence="1" id="KW-0808">Transferase</keyword>
<accession>X0TNX7</accession>
<protein>
    <recommendedName>
        <fullName evidence="2">GHMP kinase C-terminal domain-containing protein</fullName>
    </recommendedName>
</protein>
<dbReference type="GO" id="GO:0016740">
    <property type="term" value="F:transferase activity"/>
    <property type="evidence" value="ECO:0007669"/>
    <property type="project" value="UniProtKB-KW"/>
</dbReference>
<dbReference type="Pfam" id="PF08544">
    <property type="entry name" value="GHMP_kinases_C"/>
    <property type="match status" value="1"/>
</dbReference>
<dbReference type="EMBL" id="BARS01005729">
    <property type="protein sequence ID" value="GAF77820.1"/>
    <property type="molecule type" value="Genomic_DNA"/>
</dbReference>
<dbReference type="InterPro" id="IPR036554">
    <property type="entry name" value="GHMP_kinase_C_sf"/>
</dbReference>
<organism evidence="3">
    <name type="scientific">marine sediment metagenome</name>
    <dbReference type="NCBI Taxonomy" id="412755"/>
    <lineage>
        <taxon>unclassified sequences</taxon>
        <taxon>metagenomes</taxon>
        <taxon>ecological metagenomes</taxon>
    </lineage>
</organism>
<dbReference type="Gene3D" id="3.30.70.890">
    <property type="entry name" value="GHMP kinase, C-terminal domain"/>
    <property type="match status" value="1"/>
</dbReference>
<gene>
    <name evidence="3" type="ORF">S01H1_11242</name>
</gene>
<sequence>EDWLFVIGLPDTAQGSSGKREVDAFKNLEPPPTVLAGDVARILLMQMIPALLEEDAEAFGAAMTGLDLKFGEHWREVQGGLFSSPVIEEGVEFLLETGALGAGQSSWGPAFYGLVQGEGRAEDVRSQLEGFLNEGGKSGTAFVAHAQNEGAEVTVTE</sequence>
<reference evidence="3" key="1">
    <citation type="journal article" date="2014" name="Front. Microbiol.">
        <title>High frequency of phylogenetically diverse reductive dehalogenase-homologous genes in deep subseafloor sedimentary metagenomes.</title>
        <authorList>
            <person name="Kawai M."/>
            <person name="Futagami T."/>
            <person name="Toyoda A."/>
            <person name="Takaki Y."/>
            <person name="Nishi S."/>
            <person name="Hori S."/>
            <person name="Arai W."/>
            <person name="Tsubouchi T."/>
            <person name="Morono Y."/>
            <person name="Uchiyama I."/>
            <person name="Ito T."/>
            <person name="Fujiyama A."/>
            <person name="Inagaki F."/>
            <person name="Takami H."/>
        </authorList>
    </citation>
    <scope>NUCLEOTIDE SEQUENCE</scope>
    <source>
        <strain evidence="3">Expedition CK06-06</strain>
    </source>
</reference>